<comment type="caution">
    <text evidence="1">The sequence shown here is derived from an EMBL/GenBank/DDBJ whole genome shotgun (WGS) entry which is preliminary data.</text>
</comment>
<sequence length="171" mass="19534">MVFIYFGCIGKRATVHGARVRRERSFTTPGWPSAAPGARPDRDNVPCYVYCPLCASTSYRYAIRALFAELTFNKTSLGFELLLAMKHHARRLFITDLQNPSTVVAILDEFRDACLSIAVNNKNIDAVRRMIETTRHMTYHEIRNRHESNIINPTQIFGYKSFAAVDPTQFD</sequence>
<name>A0A4C1VS61_EUMVA</name>
<protein>
    <submittedName>
        <fullName evidence="1">Uncharacterized protein</fullName>
    </submittedName>
</protein>
<accession>A0A4C1VS61</accession>
<evidence type="ECO:0000313" key="1">
    <source>
        <dbReference type="EMBL" id="GBP41511.1"/>
    </source>
</evidence>
<proteinExistence type="predicted"/>
<evidence type="ECO:0000313" key="2">
    <source>
        <dbReference type="Proteomes" id="UP000299102"/>
    </source>
</evidence>
<organism evidence="1 2">
    <name type="scientific">Eumeta variegata</name>
    <name type="common">Bagworm moth</name>
    <name type="synonym">Eumeta japonica</name>
    <dbReference type="NCBI Taxonomy" id="151549"/>
    <lineage>
        <taxon>Eukaryota</taxon>
        <taxon>Metazoa</taxon>
        <taxon>Ecdysozoa</taxon>
        <taxon>Arthropoda</taxon>
        <taxon>Hexapoda</taxon>
        <taxon>Insecta</taxon>
        <taxon>Pterygota</taxon>
        <taxon>Neoptera</taxon>
        <taxon>Endopterygota</taxon>
        <taxon>Lepidoptera</taxon>
        <taxon>Glossata</taxon>
        <taxon>Ditrysia</taxon>
        <taxon>Tineoidea</taxon>
        <taxon>Psychidae</taxon>
        <taxon>Oiketicinae</taxon>
        <taxon>Eumeta</taxon>
    </lineage>
</organism>
<dbReference type="OrthoDB" id="5412539at2759"/>
<reference evidence="1 2" key="1">
    <citation type="journal article" date="2019" name="Commun. Biol.">
        <title>The bagworm genome reveals a unique fibroin gene that provides high tensile strength.</title>
        <authorList>
            <person name="Kono N."/>
            <person name="Nakamura H."/>
            <person name="Ohtoshi R."/>
            <person name="Tomita M."/>
            <person name="Numata K."/>
            <person name="Arakawa K."/>
        </authorList>
    </citation>
    <scope>NUCLEOTIDE SEQUENCE [LARGE SCALE GENOMIC DNA]</scope>
</reference>
<gene>
    <name evidence="1" type="ORF">EVAR_24430_1</name>
</gene>
<dbReference type="AlphaFoldDB" id="A0A4C1VS61"/>
<dbReference type="EMBL" id="BGZK01000400">
    <property type="protein sequence ID" value="GBP41511.1"/>
    <property type="molecule type" value="Genomic_DNA"/>
</dbReference>
<keyword evidence="2" id="KW-1185">Reference proteome</keyword>
<dbReference type="Proteomes" id="UP000299102">
    <property type="component" value="Unassembled WGS sequence"/>
</dbReference>